<name>A0A6C0AWY1_9ZZZZ</name>
<proteinExistence type="predicted"/>
<protein>
    <submittedName>
        <fullName evidence="1">Uncharacterized protein</fullName>
    </submittedName>
</protein>
<evidence type="ECO:0000313" key="1">
    <source>
        <dbReference type="EMBL" id="QHS84248.1"/>
    </source>
</evidence>
<reference evidence="1" key="1">
    <citation type="journal article" date="2020" name="Nature">
        <title>Giant virus diversity and host interactions through global metagenomics.</title>
        <authorList>
            <person name="Schulz F."/>
            <person name="Roux S."/>
            <person name="Paez-Espino D."/>
            <person name="Jungbluth S."/>
            <person name="Walsh D.A."/>
            <person name="Denef V.J."/>
            <person name="McMahon K.D."/>
            <person name="Konstantinidis K.T."/>
            <person name="Eloe-Fadrosh E.A."/>
            <person name="Kyrpides N.C."/>
            <person name="Woyke T."/>
        </authorList>
    </citation>
    <scope>NUCLEOTIDE SEQUENCE</scope>
    <source>
        <strain evidence="1">GVMAG-S-ERX555965-48</strain>
    </source>
</reference>
<dbReference type="AlphaFoldDB" id="A0A6C0AWY1"/>
<organism evidence="1">
    <name type="scientific">viral metagenome</name>
    <dbReference type="NCBI Taxonomy" id="1070528"/>
    <lineage>
        <taxon>unclassified sequences</taxon>
        <taxon>metagenomes</taxon>
        <taxon>organismal metagenomes</taxon>
    </lineage>
</organism>
<dbReference type="EMBL" id="MN738776">
    <property type="protein sequence ID" value="QHS84248.1"/>
    <property type="molecule type" value="Genomic_DNA"/>
</dbReference>
<accession>A0A6C0AWY1</accession>
<sequence length="157" mass="18703">MVYNICFSFNAKEPNINKVQDCLLNISNDYEAHNCYFSFEESMFKKNMIIMCIFNISFESNEIKNMTLCINEIRNVAKVNLDCIFEENNRYRLIYASKYYLQSIEQNSVSNYKKFHRERSYSETDTIILNSINKNRSNSVSKDSNIMSYDEYIKRLS</sequence>